<dbReference type="GO" id="GO:0035438">
    <property type="term" value="F:cyclic-di-GMP binding"/>
    <property type="evidence" value="ECO:0007669"/>
    <property type="project" value="InterPro"/>
</dbReference>
<dbReference type="SMART" id="SM00448">
    <property type="entry name" value="REC"/>
    <property type="match status" value="1"/>
</dbReference>
<dbReference type="InterPro" id="IPR009875">
    <property type="entry name" value="PilZ_domain"/>
</dbReference>
<dbReference type="PANTHER" id="PTHR44591:SF20">
    <property type="entry name" value="PROTEIN PILH"/>
    <property type="match status" value="1"/>
</dbReference>
<dbReference type="EMBL" id="SRSC01000001">
    <property type="protein sequence ID" value="TGU75243.1"/>
    <property type="molecule type" value="Genomic_DNA"/>
</dbReference>
<evidence type="ECO:0000256" key="2">
    <source>
        <dbReference type="PROSITE-ProRule" id="PRU00169"/>
    </source>
</evidence>
<dbReference type="Gene3D" id="2.40.10.220">
    <property type="entry name" value="predicted glycosyltransferase like domains"/>
    <property type="match status" value="1"/>
</dbReference>
<organism evidence="4 5">
    <name type="scientific">Geomonas terrae</name>
    <dbReference type="NCBI Taxonomy" id="2562681"/>
    <lineage>
        <taxon>Bacteria</taxon>
        <taxon>Pseudomonadati</taxon>
        <taxon>Thermodesulfobacteriota</taxon>
        <taxon>Desulfuromonadia</taxon>
        <taxon>Geobacterales</taxon>
        <taxon>Geobacteraceae</taxon>
        <taxon>Geomonas</taxon>
    </lineage>
</organism>
<accession>A0A4S1CNK2</accession>
<dbReference type="SUPFAM" id="SSF52172">
    <property type="entry name" value="CheY-like"/>
    <property type="match status" value="1"/>
</dbReference>
<dbReference type="PROSITE" id="PS50110">
    <property type="entry name" value="RESPONSE_REGULATORY"/>
    <property type="match status" value="1"/>
</dbReference>
<dbReference type="Pfam" id="PF00072">
    <property type="entry name" value="Response_reg"/>
    <property type="match status" value="1"/>
</dbReference>
<dbReference type="InterPro" id="IPR001789">
    <property type="entry name" value="Sig_transdc_resp-reg_receiver"/>
</dbReference>
<dbReference type="AlphaFoldDB" id="A0A4S1CNK2"/>
<evidence type="ECO:0000313" key="5">
    <source>
        <dbReference type="Proteomes" id="UP000306416"/>
    </source>
</evidence>
<dbReference type="InterPro" id="IPR050595">
    <property type="entry name" value="Bact_response_regulator"/>
</dbReference>
<gene>
    <name evidence="4" type="ORF">E4633_00395</name>
</gene>
<dbReference type="SUPFAM" id="SSF141371">
    <property type="entry name" value="PilZ domain-like"/>
    <property type="match status" value="1"/>
</dbReference>
<dbReference type="Proteomes" id="UP000306416">
    <property type="component" value="Unassembled WGS sequence"/>
</dbReference>
<protein>
    <submittedName>
        <fullName evidence="4">Response regulator</fullName>
    </submittedName>
</protein>
<feature type="modified residue" description="4-aspartylphosphate" evidence="2">
    <location>
        <position position="48"/>
    </location>
</feature>
<dbReference type="Gene3D" id="3.40.50.2300">
    <property type="match status" value="1"/>
</dbReference>
<evidence type="ECO:0000313" key="4">
    <source>
        <dbReference type="EMBL" id="TGU75243.1"/>
    </source>
</evidence>
<dbReference type="InterPro" id="IPR011006">
    <property type="entry name" value="CheY-like_superfamily"/>
</dbReference>
<evidence type="ECO:0000259" key="3">
    <source>
        <dbReference type="PROSITE" id="PS50110"/>
    </source>
</evidence>
<name>A0A4S1CNK2_9BACT</name>
<dbReference type="CDD" id="cd17546">
    <property type="entry name" value="REC_hyHK_CKI1_RcsC-like"/>
    <property type="match status" value="1"/>
</dbReference>
<feature type="domain" description="Response regulatory" evidence="3">
    <location>
        <begin position="1"/>
        <end position="115"/>
    </location>
</feature>
<reference evidence="4 5" key="1">
    <citation type="submission" date="2019-04" db="EMBL/GenBank/DDBJ databases">
        <title>Geobacter oryzae sp. nov., ferric-reducing bacteria isolated from paddy soil.</title>
        <authorList>
            <person name="Xu Z."/>
            <person name="Masuda Y."/>
            <person name="Itoh H."/>
            <person name="Senoo K."/>
        </authorList>
    </citation>
    <scope>NUCLEOTIDE SEQUENCE [LARGE SCALE GENOMIC DNA]</scope>
    <source>
        <strain evidence="4 5">Red111</strain>
    </source>
</reference>
<evidence type="ECO:0000256" key="1">
    <source>
        <dbReference type="ARBA" id="ARBA00022553"/>
    </source>
</evidence>
<sequence length="227" mass="25156">MLVDDTKLILELEKSFLKCSHVDVVTAGNGLEALELIRKDPPDLVFMDFNMPVMDGISCCALLKADPFLCGVPVVMLTTAGNEQDRARAAQAGCDDFLTKPVDRRLFLEMAHKYTAGVERREQRVPCQVPLLFLLDGTPVGAHALDIGDGGLFVASRETVLLHQKLRLAFYLETERLPLLEVQGRVAWVNEEGSRVHKGLPAGFGVELLELEQWQADELKGFVEGIR</sequence>
<dbReference type="PANTHER" id="PTHR44591">
    <property type="entry name" value="STRESS RESPONSE REGULATOR PROTEIN 1"/>
    <property type="match status" value="1"/>
</dbReference>
<comment type="caution">
    <text evidence="4">The sequence shown here is derived from an EMBL/GenBank/DDBJ whole genome shotgun (WGS) entry which is preliminary data.</text>
</comment>
<keyword evidence="1 2" id="KW-0597">Phosphoprotein</keyword>
<proteinExistence type="predicted"/>
<keyword evidence="5" id="KW-1185">Reference proteome</keyword>
<dbReference type="Pfam" id="PF07238">
    <property type="entry name" value="PilZ"/>
    <property type="match status" value="1"/>
</dbReference>
<dbReference type="GO" id="GO:0000160">
    <property type="term" value="P:phosphorelay signal transduction system"/>
    <property type="evidence" value="ECO:0007669"/>
    <property type="project" value="InterPro"/>
</dbReference>